<comment type="similarity">
    <text evidence="2 14">In the C-terminal section; belongs to the peptidase M41 family.</text>
</comment>
<dbReference type="RefSeq" id="WP_310300204.1">
    <property type="nucleotide sequence ID" value="NZ_BAAAPS010000001.1"/>
</dbReference>
<dbReference type="InterPro" id="IPR037219">
    <property type="entry name" value="Peptidase_M41-like"/>
</dbReference>
<dbReference type="GO" id="GO:0008233">
    <property type="term" value="F:peptidase activity"/>
    <property type="evidence" value="ECO:0007669"/>
    <property type="project" value="UniProtKB-KW"/>
</dbReference>
<dbReference type="CDD" id="cd19501">
    <property type="entry name" value="RecA-like_FtsH"/>
    <property type="match status" value="1"/>
</dbReference>
<feature type="active site" evidence="14">
    <location>
        <position position="426"/>
    </location>
</feature>
<dbReference type="SMART" id="SM00382">
    <property type="entry name" value="AAA"/>
    <property type="match status" value="1"/>
</dbReference>
<evidence type="ECO:0000256" key="2">
    <source>
        <dbReference type="ARBA" id="ARBA00010044"/>
    </source>
</evidence>
<gene>
    <name evidence="14" type="primary">ftsH</name>
    <name evidence="18" type="ORF">J2S63_001314</name>
</gene>
<evidence type="ECO:0000256" key="9">
    <source>
        <dbReference type="ARBA" id="ARBA00022833"/>
    </source>
</evidence>
<evidence type="ECO:0000256" key="6">
    <source>
        <dbReference type="ARBA" id="ARBA00022723"/>
    </source>
</evidence>
<dbReference type="Pfam" id="PF00004">
    <property type="entry name" value="AAA"/>
    <property type="match status" value="1"/>
</dbReference>
<dbReference type="Pfam" id="PF06480">
    <property type="entry name" value="FtsH_ext"/>
    <property type="match status" value="1"/>
</dbReference>
<comment type="similarity">
    <text evidence="14">In the central section; belongs to the AAA ATPase family.</text>
</comment>
<keyword evidence="8 14" id="KW-0378">Hydrolase</keyword>
<feature type="binding site" evidence="14">
    <location>
        <begin position="203"/>
        <end position="210"/>
    </location>
    <ligand>
        <name>ATP</name>
        <dbReference type="ChEBI" id="CHEBI:30616"/>
    </ligand>
</feature>
<dbReference type="Gene3D" id="1.20.58.760">
    <property type="entry name" value="Peptidase M41"/>
    <property type="match status" value="1"/>
</dbReference>
<dbReference type="EC" id="3.4.24.-" evidence="14"/>
<evidence type="ECO:0000256" key="16">
    <source>
        <dbReference type="SAM" id="MobiDB-lite"/>
    </source>
</evidence>
<evidence type="ECO:0000256" key="1">
    <source>
        <dbReference type="ARBA" id="ARBA00004370"/>
    </source>
</evidence>
<evidence type="ECO:0000256" key="7">
    <source>
        <dbReference type="ARBA" id="ARBA00022741"/>
    </source>
</evidence>
<feature type="domain" description="AAA+ ATPase" evidence="17">
    <location>
        <begin position="195"/>
        <end position="334"/>
    </location>
</feature>
<keyword evidence="18" id="KW-0131">Cell cycle</keyword>
<comment type="similarity">
    <text evidence="15">Belongs to the AAA ATPase family.</text>
</comment>
<keyword evidence="3 14" id="KW-1003">Cell membrane</keyword>
<reference evidence="18 19" key="1">
    <citation type="submission" date="2023-07" db="EMBL/GenBank/DDBJ databases">
        <title>Sequencing the genomes of 1000 actinobacteria strains.</title>
        <authorList>
            <person name="Klenk H.-P."/>
        </authorList>
    </citation>
    <scope>NUCLEOTIDE SEQUENCE [LARGE SCALE GENOMIC DNA]</scope>
    <source>
        <strain evidence="18 19">DSM 19426</strain>
    </source>
</reference>
<dbReference type="Proteomes" id="UP001183648">
    <property type="component" value="Unassembled WGS sequence"/>
</dbReference>
<keyword evidence="4 14" id="KW-0645">Protease</keyword>
<evidence type="ECO:0000313" key="19">
    <source>
        <dbReference type="Proteomes" id="UP001183648"/>
    </source>
</evidence>
<keyword evidence="10 14" id="KW-0067">ATP-binding</keyword>
<evidence type="ECO:0000256" key="4">
    <source>
        <dbReference type="ARBA" id="ARBA00022670"/>
    </source>
</evidence>
<evidence type="ECO:0000256" key="8">
    <source>
        <dbReference type="ARBA" id="ARBA00022801"/>
    </source>
</evidence>
<feature type="binding site" evidence="14">
    <location>
        <position position="501"/>
    </location>
    <ligand>
        <name>Zn(2+)</name>
        <dbReference type="ChEBI" id="CHEBI:29105"/>
        <note>catalytic</note>
    </ligand>
</feature>
<sequence>MDVKRIFRGPWLWIVLAVVGVLVALQYLVPNGGYDEVQTSTMAKYIADGKIKDITFIDQDQEIRATLDNDKKVLTHWVDGQQNDLIQAAARQVDEGNIEKYNSENPQPSLIGQILATFLPFVLIILLFVFMMNQVQGGGGRVMQFAKSKAKLISKDMPKTTFSDVAGCVEAIEELGEIKEFLQEPAKFQAVGAKIPKGVLLYGPPGTGKTLLARAVAGEAGVPFYSISGSDFVEMFVGVGASRVRDLFEQAKENAPAIVFIDEIDAVGRHRGAGMGGGHDEREQTLNQLLVEMDGFDVRGGVILIAATNRPDILDPALLRPGRFDRQIAVEAPDLAGRHQILQVHARGKPMAPGIDLLSVARRTPGFTGADLANVLNEAALLTARQNAKLIDAEALDEAIDRVIAGPQKRTRLMSEKEKLITAYHEGGHALVAAALPGTDPVHKVTILPRGRALGYTMVLPDEDKYSQTRSEMLDKLAYMLGGRAAEEMVFHDPTTGAGNDIEKATSLARAMVTQFGMTERLGAIKLGESNGEPFLGRDFGHTRNYSEDVAAIVDEETKKLLATAHQEAFDILEENRDVLDSLVLALLEKETLDKEQVAEVFVPLRRRPVRPAWTGSPTREPSDKPPVEVPRSALEDVAPEEPEGAAVITPPGAGGDLHGTPPVPGTNPSTEA</sequence>
<keyword evidence="11 14" id="KW-1133">Transmembrane helix</keyword>
<comment type="subunit">
    <text evidence="14">Homohexamer.</text>
</comment>
<keyword evidence="9 14" id="KW-0862">Zinc</keyword>
<comment type="cofactor">
    <cofactor evidence="14">
        <name>Zn(2+)</name>
        <dbReference type="ChEBI" id="CHEBI:29105"/>
    </cofactor>
    <text evidence="14">Binds 1 zinc ion per subunit.</text>
</comment>
<keyword evidence="19" id="KW-1185">Reference proteome</keyword>
<dbReference type="PANTHER" id="PTHR23076">
    <property type="entry name" value="METALLOPROTEASE M41 FTSH"/>
    <property type="match status" value="1"/>
</dbReference>
<keyword evidence="13 14" id="KW-0472">Membrane</keyword>
<keyword evidence="6 14" id="KW-0479">Metal-binding</keyword>
<dbReference type="Gene3D" id="3.40.50.300">
    <property type="entry name" value="P-loop containing nucleotide triphosphate hydrolases"/>
    <property type="match status" value="1"/>
</dbReference>
<evidence type="ECO:0000256" key="15">
    <source>
        <dbReference type="RuleBase" id="RU003651"/>
    </source>
</evidence>
<evidence type="ECO:0000256" key="3">
    <source>
        <dbReference type="ARBA" id="ARBA00022475"/>
    </source>
</evidence>
<dbReference type="NCBIfam" id="TIGR01241">
    <property type="entry name" value="FtsH_fam"/>
    <property type="match status" value="1"/>
</dbReference>
<evidence type="ECO:0000256" key="14">
    <source>
        <dbReference type="HAMAP-Rule" id="MF_01458"/>
    </source>
</evidence>
<feature type="transmembrane region" description="Helical" evidence="14">
    <location>
        <begin position="12"/>
        <end position="29"/>
    </location>
</feature>
<comment type="subcellular location">
    <subcellularLocation>
        <location evidence="14">Cell membrane</location>
        <topology evidence="14">Multi-pass membrane protein</topology>
        <orientation evidence="14">Cytoplasmic side</orientation>
    </subcellularLocation>
    <subcellularLocation>
        <location evidence="1">Membrane</location>
    </subcellularLocation>
</comment>
<evidence type="ECO:0000313" key="18">
    <source>
        <dbReference type="EMBL" id="MDR7361761.1"/>
    </source>
</evidence>
<dbReference type="GO" id="GO:0051301">
    <property type="term" value="P:cell division"/>
    <property type="evidence" value="ECO:0007669"/>
    <property type="project" value="UniProtKB-KW"/>
</dbReference>
<dbReference type="SUPFAM" id="SSF140990">
    <property type="entry name" value="FtsH protease domain-like"/>
    <property type="match status" value="1"/>
</dbReference>
<dbReference type="InterPro" id="IPR011546">
    <property type="entry name" value="Pept_M41_FtsH_extracell"/>
</dbReference>
<evidence type="ECO:0000256" key="13">
    <source>
        <dbReference type="ARBA" id="ARBA00023136"/>
    </source>
</evidence>
<dbReference type="PROSITE" id="PS00674">
    <property type="entry name" value="AAA"/>
    <property type="match status" value="1"/>
</dbReference>
<dbReference type="HAMAP" id="MF_01458">
    <property type="entry name" value="FtsH"/>
    <property type="match status" value="1"/>
</dbReference>
<dbReference type="InterPro" id="IPR000642">
    <property type="entry name" value="Peptidase_M41"/>
</dbReference>
<evidence type="ECO:0000256" key="11">
    <source>
        <dbReference type="ARBA" id="ARBA00022989"/>
    </source>
</evidence>
<keyword evidence="7 14" id="KW-0547">Nucleotide-binding</keyword>
<keyword evidence="5 14" id="KW-0812">Transmembrane</keyword>
<keyword evidence="18" id="KW-0132">Cell division</keyword>
<dbReference type="Pfam" id="PF01434">
    <property type="entry name" value="Peptidase_M41"/>
    <property type="match status" value="1"/>
</dbReference>
<feature type="transmembrane region" description="Helical" evidence="14">
    <location>
        <begin position="110"/>
        <end position="131"/>
    </location>
</feature>
<accession>A0ABU2BU04</accession>
<dbReference type="InterPro" id="IPR041569">
    <property type="entry name" value="AAA_lid_3"/>
</dbReference>
<dbReference type="InterPro" id="IPR003960">
    <property type="entry name" value="ATPase_AAA_CS"/>
</dbReference>
<proteinExistence type="inferred from homology"/>
<comment type="function">
    <text evidence="14">Acts as a processive, ATP-dependent zinc metallopeptidase for both cytoplasmic and membrane proteins. Plays a role in the quality control of integral membrane proteins.</text>
</comment>
<evidence type="ECO:0000256" key="10">
    <source>
        <dbReference type="ARBA" id="ARBA00022840"/>
    </source>
</evidence>
<organism evidence="18 19">
    <name type="scientific">Nocardioides marmoribigeumensis</name>
    <dbReference type="NCBI Taxonomy" id="433649"/>
    <lineage>
        <taxon>Bacteria</taxon>
        <taxon>Bacillati</taxon>
        <taxon>Actinomycetota</taxon>
        <taxon>Actinomycetes</taxon>
        <taxon>Propionibacteriales</taxon>
        <taxon>Nocardioidaceae</taxon>
        <taxon>Nocardioides</taxon>
    </lineage>
</organism>
<keyword evidence="12 14" id="KW-0482">Metalloprotease</keyword>
<dbReference type="InterPro" id="IPR027417">
    <property type="entry name" value="P-loop_NTPase"/>
</dbReference>
<dbReference type="PANTHER" id="PTHR23076:SF97">
    <property type="entry name" value="ATP-DEPENDENT ZINC METALLOPROTEASE YME1L1"/>
    <property type="match status" value="1"/>
</dbReference>
<dbReference type="InterPro" id="IPR005936">
    <property type="entry name" value="FtsH"/>
</dbReference>
<name>A0ABU2BU04_9ACTN</name>
<comment type="caution">
    <text evidence="18">The sequence shown here is derived from an EMBL/GenBank/DDBJ whole genome shotgun (WGS) entry which is preliminary data.</text>
</comment>
<feature type="binding site" evidence="14">
    <location>
        <position position="429"/>
    </location>
    <ligand>
        <name>Zn(2+)</name>
        <dbReference type="ChEBI" id="CHEBI:29105"/>
        <note>catalytic</note>
    </ligand>
</feature>
<dbReference type="EMBL" id="JAVDYG010000001">
    <property type="protein sequence ID" value="MDR7361761.1"/>
    <property type="molecule type" value="Genomic_DNA"/>
</dbReference>
<dbReference type="Pfam" id="PF17862">
    <property type="entry name" value="AAA_lid_3"/>
    <property type="match status" value="1"/>
</dbReference>
<evidence type="ECO:0000256" key="5">
    <source>
        <dbReference type="ARBA" id="ARBA00022692"/>
    </source>
</evidence>
<dbReference type="InterPro" id="IPR003593">
    <property type="entry name" value="AAA+_ATPase"/>
</dbReference>
<feature type="region of interest" description="Disordered" evidence="16">
    <location>
        <begin position="611"/>
        <end position="673"/>
    </location>
</feature>
<evidence type="ECO:0000256" key="12">
    <source>
        <dbReference type="ARBA" id="ARBA00023049"/>
    </source>
</evidence>
<dbReference type="SUPFAM" id="SSF52540">
    <property type="entry name" value="P-loop containing nucleoside triphosphate hydrolases"/>
    <property type="match status" value="1"/>
</dbReference>
<dbReference type="Gene3D" id="1.10.8.60">
    <property type="match status" value="1"/>
</dbReference>
<protein>
    <recommendedName>
        <fullName evidence="14">ATP-dependent zinc metalloprotease FtsH</fullName>
        <ecNumber evidence="14">3.4.24.-</ecNumber>
    </recommendedName>
</protein>
<dbReference type="InterPro" id="IPR003959">
    <property type="entry name" value="ATPase_AAA_core"/>
</dbReference>
<dbReference type="GO" id="GO:0006508">
    <property type="term" value="P:proteolysis"/>
    <property type="evidence" value="ECO:0007669"/>
    <property type="project" value="UniProtKB-KW"/>
</dbReference>
<feature type="binding site" evidence="14">
    <location>
        <position position="425"/>
    </location>
    <ligand>
        <name>Zn(2+)</name>
        <dbReference type="ChEBI" id="CHEBI:29105"/>
        <note>catalytic</note>
    </ligand>
</feature>
<evidence type="ECO:0000259" key="17">
    <source>
        <dbReference type="SMART" id="SM00382"/>
    </source>
</evidence>